<reference evidence="5" key="1">
    <citation type="submission" date="2019-06" db="EMBL/GenBank/DDBJ databases">
        <authorList>
            <person name="Broberg M."/>
        </authorList>
    </citation>
    <scope>NUCLEOTIDE SEQUENCE [LARGE SCALE GENOMIC DNA]</scope>
</reference>
<dbReference type="InterPro" id="IPR027417">
    <property type="entry name" value="P-loop_NTPase"/>
</dbReference>
<protein>
    <recommendedName>
        <fullName evidence="3">Nephrocystin 3-like N-terminal domain-containing protein</fullName>
    </recommendedName>
</protein>
<gene>
    <name evidence="4" type="ORF">CBYS24578_00013264</name>
</gene>
<reference evidence="4 5" key="2">
    <citation type="submission" date="2021-10" db="EMBL/GenBank/DDBJ databases">
        <authorList>
            <person name="Piombo E."/>
        </authorList>
    </citation>
    <scope>NUCLEOTIDE SEQUENCE [LARGE SCALE GENOMIC DNA]</scope>
</reference>
<dbReference type="AlphaFoldDB" id="A0A9N9U817"/>
<keyword evidence="5" id="KW-1185">Reference proteome</keyword>
<name>A0A9N9U817_9HYPO</name>
<sequence>MKHCILDTGTSVAYEPENVEPIVDFVFVHGLHGHPYKSWTKSIEKRRPSSPAAAGKASSNTGKDGRENLIRRALARLGRSSSKTSPEPASQPSLSEVDDTESVLEALFWPADLLPLECPNSRVLMYGYDSKITKYTSGATNKNSLLSHSKDLLFSLARHGVYNRPLVFVAHSLGGIVVKEMLGRSSLSAEDDLRNIVESTAAIIFLGTPHRGSPELAAIGEYLRSIVNGLGMETTATNLDALGLKTTDLERAQEAFSSVWNKYDFRVKTFQESLSMTGIGFGPLGNKVVPDHSSLIGDVRERAETLQANHKDMSRYSGLEDPNYRKVGGELGFLYRSLVIVNSQPPLRAGPSTERKKSTSRPFDEEKFLPLKNSTLDLLWSPAMHSRYQDIAHPADTTCSWLFNHQLYQDWYGEPSAHNQSGLLWLKGKPGAGKSVLMKEAFRHAVRDQKMSKHLAAAFFFDSRGTELPCSESILFRSLLHQLLVKSDKLVLLWCEKLQEESTTTESMLSKPHELKHFFRHIVSQDISTPIILYIDALDECDSTSMRDQAYFWREITAEARTRGTQLRVCLSSRHFPNVDLADCPEIIMEGNNHQDIHQYINNRFGLVHQGETQDSSNAFTPISILRSYEAGQEEILKKVIFKKSSGVFLWVVLIVEEVLRNRDEGKDYIYLLDKVHAVPRPLESMFKALLQFSSAEEKRIALCLFQWAILSVSPLRLHEWHHILAFIRFPSLSSLSEWRSNIHCTKTDDQLEKQIRSLSKGLVEVRRTAADEPQGVAFDSLSLHAGAGSLNLDSGGTRVVQVIHESVRGFFLRGNGFALLDPNHPSNPVGYAHMEIMNTCLNYIHIHELDALVDARKRRERPPVDRRSSTKQALSRPDEASHELGTNEPWTQDAPMDSSSLSGLQKPRKLDTHVVNRKLLTRKVFGMMQVQVSPIDIHLWMSTNKSERDDLSTSGAPALSVANSSISGQSQTLEDHPALLSYATQEFFTHAKFADLPYTNCHEILYRLLNLNAWSRLKALREDIPFDSRILEYASRLGLVSWVADILLSQVGTLSPNTEELLDKFHSEQKYRRLALSCPHLVDDRLRLCESIIKDFKKTFPRLFGESEPVDNVETLEPEPVDNLETPETRSGGRATYTWKGRNVEELTYGSYLNAIPRKRRSIESFGSASSHSGSIHGSPVEWNDGFFQD</sequence>
<feature type="region of interest" description="Disordered" evidence="2">
    <location>
        <begin position="858"/>
        <end position="908"/>
    </location>
</feature>
<evidence type="ECO:0000256" key="2">
    <source>
        <dbReference type="SAM" id="MobiDB-lite"/>
    </source>
</evidence>
<dbReference type="OrthoDB" id="7464126at2759"/>
<feature type="compositionally biased region" description="Low complexity" evidence="2">
    <location>
        <begin position="71"/>
        <end position="82"/>
    </location>
</feature>
<dbReference type="Gene3D" id="3.40.50.1820">
    <property type="entry name" value="alpha/beta hydrolase"/>
    <property type="match status" value="1"/>
</dbReference>
<evidence type="ECO:0000256" key="1">
    <source>
        <dbReference type="ARBA" id="ARBA00022737"/>
    </source>
</evidence>
<organism evidence="4 5">
    <name type="scientific">Clonostachys byssicola</name>
    <dbReference type="NCBI Taxonomy" id="160290"/>
    <lineage>
        <taxon>Eukaryota</taxon>
        <taxon>Fungi</taxon>
        <taxon>Dikarya</taxon>
        <taxon>Ascomycota</taxon>
        <taxon>Pezizomycotina</taxon>
        <taxon>Sordariomycetes</taxon>
        <taxon>Hypocreomycetidae</taxon>
        <taxon>Hypocreales</taxon>
        <taxon>Bionectriaceae</taxon>
        <taxon>Clonostachys</taxon>
    </lineage>
</organism>
<dbReference type="InterPro" id="IPR056884">
    <property type="entry name" value="NPHP3-like_N"/>
</dbReference>
<feature type="domain" description="Nephrocystin 3-like N-terminal" evidence="3">
    <location>
        <begin position="398"/>
        <end position="574"/>
    </location>
</feature>
<evidence type="ECO:0000259" key="3">
    <source>
        <dbReference type="Pfam" id="PF24883"/>
    </source>
</evidence>
<feature type="compositionally biased region" description="Low complexity" evidence="2">
    <location>
        <begin position="49"/>
        <end position="59"/>
    </location>
</feature>
<dbReference type="SUPFAM" id="SSF52540">
    <property type="entry name" value="P-loop containing nucleoside triphosphate hydrolases"/>
    <property type="match status" value="1"/>
</dbReference>
<proteinExistence type="predicted"/>
<dbReference type="Proteomes" id="UP000754883">
    <property type="component" value="Unassembled WGS sequence"/>
</dbReference>
<feature type="compositionally biased region" description="Polar residues" evidence="2">
    <location>
        <begin position="83"/>
        <end position="94"/>
    </location>
</feature>
<evidence type="ECO:0000313" key="4">
    <source>
        <dbReference type="EMBL" id="CAG9982457.1"/>
    </source>
</evidence>
<accession>A0A9N9U817</accession>
<feature type="compositionally biased region" description="Basic and acidic residues" evidence="2">
    <location>
        <begin position="858"/>
        <end position="869"/>
    </location>
</feature>
<dbReference type="PANTHER" id="PTHR10039:SF5">
    <property type="entry name" value="NACHT DOMAIN-CONTAINING PROTEIN"/>
    <property type="match status" value="1"/>
</dbReference>
<dbReference type="PANTHER" id="PTHR10039">
    <property type="entry name" value="AMELOGENIN"/>
    <property type="match status" value="1"/>
</dbReference>
<dbReference type="EMBL" id="CABFNO020001340">
    <property type="protein sequence ID" value="CAG9982457.1"/>
    <property type="molecule type" value="Genomic_DNA"/>
</dbReference>
<evidence type="ECO:0000313" key="5">
    <source>
        <dbReference type="Proteomes" id="UP000754883"/>
    </source>
</evidence>
<dbReference type="Gene3D" id="3.40.50.300">
    <property type="entry name" value="P-loop containing nucleotide triphosphate hydrolases"/>
    <property type="match status" value="1"/>
</dbReference>
<dbReference type="InterPro" id="IPR029058">
    <property type="entry name" value="AB_hydrolase_fold"/>
</dbReference>
<dbReference type="SUPFAM" id="SSF53474">
    <property type="entry name" value="alpha/beta-Hydrolases"/>
    <property type="match status" value="1"/>
</dbReference>
<feature type="region of interest" description="Disordered" evidence="2">
    <location>
        <begin position="39"/>
        <end position="97"/>
    </location>
</feature>
<keyword evidence="1" id="KW-0677">Repeat</keyword>
<dbReference type="Pfam" id="PF24883">
    <property type="entry name" value="NPHP3_N"/>
    <property type="match status" value="1"/>
</dbReference>
<comment type="caution">
    <text evidence="4">The sequence shown here is derived from an EMBL/GenBank/DDBJ whole genome shotgun (WGS) entry which is preliminary data.</text>
</comment>